<dbReference type="EMBL" id="MCFF01000016">
    <property type="protein sequence ID" value="ORZ17413.1"/>
    <property type="molecule type" value="Genomic_DNA"/>
</dbReference>
<dbReference type="FunCoup" id="A0A1Y2GT95">
    <property type="interactions" value="449"/>
</dbReference>
<feature type="region of interest" description="Disordered" evidence="1">
    <location>
        <begin position="216"/>
        <end position="264"/>
    </location>
</feature>
<dbReference type="RefSeq" id="XP_021881800.1">
    <property type="nucleotide sequence ID" value="XM_022021451.1"/>
</dbReference>
<name>A0A1Y2GT95_9FUNG</name>
<gene>
    <name evidence="2" type="ORF">BCR41DRAFT_321843</name>
</gene>
<dbReference type="InterPro" id="IPR038511">
    <property type="entry name" value="TAP42/TAP46-like_sf"/>
</dbReference>
<feature type="region of interest" description="Disordered" evidence="1">
    <location>
        <begin position="331"/>
        <end position="355"/>
    </location>
</feature>
<dbReference type="Proteomes" id="UP000193648">
    <property type="component" value="Unassembled WGS sequence"/>
</dbReference>
<evidence type="ECO:0000256" key="1">
    <source>
        <dbReference type="SAM" id="MobiDB-lite"/>
    </source>
</evidence>
<evidence type="ECO:0000313" key="2">
    <source>
        <dbReference type="EMBL" id="ORZ17413.1"/>
    </source>
</evidence>
<dbReference type="InterPro" id="IPR007304">
    <property type="entry name" value="TAP46-like"/>
</dbReference>
<proteinExistence type="predicted"/>
<dbReference type="GeneID" id="33563295"/>
<dbReference type="GO" id="GO:0035303">
    <property type="term" value="P:regulation of dephosphorylation"/>
    <property type="evidence" value="ECO:0007669"/>
    <property type="project" value="TreeGrafter"/>
</dbReference>
<dbReference type="STRING" id="64571.A0A1Y2GT95"/>
<dbReference type="AlphaFoldDB" id="A0A1Y2GT95"/>
<keyword evidence="3" id="KW-1185">Reference proteome</keyword>
<feature type="region of interest" description="Disordered" evidence="1">
    <location>
        <begin position="305"/>
        <end position="324"/>
    </location>
</feature>
<dbReference type="Gene3D" id="1.25.40.540">
    <property type="entry name" value="TAP42-like family"/>
    <property type="match status" value="1"/>
</dbReference>
<protein>
    <submittedName>
        <fullName evidence="2">TAP42-like protein</fullName>
    </submittedName>
</protein>
<dbReference type="PANTHER" id="PTHR10933:SF9">
    <property type="entry name" value="IMMUNOGLOBULIN-BINDING PROTEIN 1"/>
    <property type="match status" value="1"/>
</dbReference>
<dbReference type="PANTHER" id="PTHR10933">
    <property type="entry name" value="IMMUNOGLOBULIN-BINDING PROTEIN 1"/>
    <property type="match status" value="1"/>
</dbReference>
<organism evidence="2 3">
    <name type="scientific">Lobosporangium transversale</name>
    <dbReference type="NCBI Taxonomy" id="64571"/>
    <lineage>
        <taxon>Eukaryota</taxon>
        <taxon>Fungi</taxon>
        <taxon>Fungi incertae sedis</taxon>
        <taxon>Mucoromycota</taxon>
        <taxon>Mortierellomycotina</taxon>
        <taxon>Mortierellomycetes</taxon>
        <taxon>Mortierellales</taxon>
        <taxon>Mortierellaceae</taxon>
        <taxon>Lobosporangium</taxon>
    </lineage>
</organism>
<evidence type="ECO:0000313" key="3">
    <source>
        <dbReference type="Proteomes" id="UP000193648"/>
    </source>
</evidence>
<dbReference type="OrthoDB" id="10261753at2759"/>
<comment type="caution">
    <text evidence="2">The sequence shown here is derived from an EMBL/GenBank/DDBJ whole genome shotgun (WGS) entry which is preliminary data.</text>
</comment>
<sequence length="355" mass="40483">MAENDASLAQVFQKAETLYLDLQKTTLSSTSEEYQSKVNESIKGFERAEAMVQQLSLFSENEFMEDISTKDLRFLLTKYYLGELFLKRVSQDRLSALNTSKDHFDHFLLQCETHEILTAQDKKYLEQLTANTPRDAATRRGEKIARFKREKEMRNRIEEFHKALGTTSSGYEGELSPELEDQYRDFVLLHLQYSIFQSMEQLVGIQEELPMLKEMQARKAAQGSNDHRAAQGSSNENGGEDGTRVDSRIRNATGPLMDPQGRPLRPFVITSKKTEMMRGVFRPGHSLPTMTIEQYLDQEMERGNILSGGTEEPTKKEVDDNDEAGLEAETLKARAWDDFKDDNPKGWGNRGGRTG</sequence>
<reference evidence="2 3" key="1">
    <citation type="submission" date="2016-07" db="EMBL/GenBank/DDBJ databases">
        <title>Pervasive Adenine N6-methylation of Active Genes in Fungi.</title>
        <authorList>
            <consortium name="DOE Joint Genome Institute"/>
            <person name="Mondo S.J."/>
            <person name="Dannebaum R.O."/>
            <person name="Kuo R.C."/>
            <person name="Labutti K."/>
            <person name="Haridas S."/>
            <person name="Kuo A."/>
            <person name="Salamov A."/>
            <person name="Ahrendt S.R."/>
            <person name="Lipzen A."/>
            <person name="Sullivan W."/>
            <person name="Andreopoulos W.B."/>
            <person name="Clum A."/>
            <person name="Lindquist E."/>
            <person name="Daum C."/>
            <person name="Ramamoorthy G.K."/>
            <person name="Gryganskyi A."/>
            <person name="Culley D."/>
            <person name="Magnuson J.K."/>
            <person name="James T.Y."/>
            <person name="O'Malley M.A."/>
            <person name="Stajich J.E."/>
            <person name="Spatafora J.W."/>
            <person name="Visel A."/>
            <person name="Grigoriev I.V."/>
        </authorList>
    </citation>
    <scope>NUCLEOTIDE SEQUENCE [LARGE SCALE GENOMIC DNA]</scope>
    <source>
        <strain evidence="2 3">NRRL 3116</strain>
    </source>
</reference>
<accession>A0A1Y2GT95</accession>
<dbReference type="GO" id="GO:0005829">
    <property type="term" value="C:cytosol"/>
    <property type="evidence" value="ECO:0007669"/>
    <property type="project" value="TreeGrafter"/>
</dbReference>
<dbReference type="GO" id="GO:0009966">
    <property type="term" value="P:regulation of signal transduction"/>
    <property type="evidence" value="ECO:0007669"/>
    <property type="project" value="InterPro"/>
</dbReference>
<feature type="compositionally biased region" description="Basic and acidic residues" evidence="1">
    <location>
        <begin position="331"/>
        <end position="344"/>
    </location>
</feature>
<dbReference type="InParanoid" id="A0A1Y2GT95"/>
<dbReference type="Pfam" id="PF04177">
    <property type="entry name" value="TAP42"/>
    <property type="match status" value="1"/>
</dbReference>
<dbReference type="GO" id="GO:0051721">
    <property type="term" value="F:protein phosphatase 2A binding"/>
    <property type="evidence" value="ECO:0007669"/>
    <property type="project" value="TreeGrafter"/>
</dbReference>